<protein>
    <submittedName>
        <fullName evidence="1">Uncharacterized protein</fullName>
    </submittedName>
</protein>
<keyword evidence="2" id="KW-1185">Reference proteome</keyword>
<proteinExistence type="predicted"/>
<dbReference type="Proteomes" id="UP000269396">
    <property type="component" value="Unassembled WGS sequence"/>
</dbReference>
<name>A0A183NY75_9TREM</name>
<organism evidence="1 2">
    <name type="scientific">Schistosoma mattheei</name>
    <dbReference type="NCBI Taxonomy" id="31246"/>
    <lineage>
        <taxon>Eukaryota</taxon>
        <taxon>Metazoa</taxon>
        <taxon>Spiralia</taxon>
        <taxon>Lophotrochozoa</taxon>
        <taxon>Platyhelminthes</taxon>
        <taxon>Trematoda</taxon>
        <taxon>Digenea</taxon>
        <taxon>Strigeidida</taxon>
        <taxon>Schistosomatoidea</taxon>
        <taxon>Schistosomatidae</taxon>
        <taxon>Schistosoma</taxon>
    </lineage>
</organism>
<dbReference type="AlphaFoldDB" id="A0A183NY75"/>
<gene>
    <name evidence="1" type="ORF">SMTD_LOCUS7061</name>
</gene>
<evidence type="ECO:0000313" key="2">
    <source>
        <dbReference type="Proteomes" id="UP000269396"/>
    </source>
</evidence>
<dbReference type="EMBL" id="UZAL01027969">
    <property type="protein sequence ID" value="VDP37341.1"/>
    <property type="molecule type" value="Genomic_DNA"/>
</dbReference>
<sequence>MRQVLTWDPEGKRKRGASKNTLRWEIEEDMKRMNKNWKELESVAQARVGWRMLVGDLCSSTTWDNRQTSNKERNSIHMIKQYPIIKNIHIADSYFNGRDHESIEARPTWKSWNVLYTKLRLI</sequence>
<accession>A0A183NY75</accession>
<evidence type="ECO:0000313" key="1">
    <source>
        <dbReference type="EMBL" id="VDP37341.1"/>
    </source>
</evidence>
<reference evidence="1 2" key="1">
    <citation type="submission" date="2018-11" db="EMBL/GenBank/DDBJ databases">
        <authorList>
            <consortium name="Pathogen Informatics"/>
        </authorList>
    </citation>
    <scope>NUCLEOTIDE SEQUENCE [LARGE SCALE GENOMIC DNA]</scope>
    <source>
        <strain>Denwood</strain>
        <strain evidence="2">Zambia</strain>
    </source>
</reference>